<dbReference type="STRING" id="442899.SAMN05720591_10173"/>
<evidence type="ECO:0000256" key="2">
    <source>
        <dbReference type="ARBA" id="ARBA00022801"/>
    </source>
</evidence>
<dbReference type="PANTHER" id="PTHR21040:SF8">
    <property type="entry name" value="BCDNA.GH04120"/>
    <property type="match status" value="1"/>
</dbReference>
<dbReference type="InterPro" id="IPR041063">
    <property type="entry name" value="Glyco_H_20C_C"/>
</dbReference>
<dbReference type="SUPFAM" id="SSF51445">
    <property type="entry name" value="(Trans)glycosidases"/>
    <property type="match status" value="1"/>
</dbReference>
<evidence type="ECO:0000259" key="4">
    <source>
        <dbReference type="Pfam" id="PF18088"/>
    </source>
</evidence>
<accession>A0A511X0M4</accession>
<dbReference type="RefSeq" id="WP_089799037.1">
    <property type="nucleotide sequence ID" value="NZ_BJYE01000008.1"/>
</dbReference>
<gene>
    <name evidence="5" type="ORF">HAL01_09350</name>
</gene>
<dbReference type="CDD" id="cd06565">
    <property type="entry name" value="GH20_GcnA-like"/>
    <property type="match status" value="1"/>
</dbReference>
<dbReference type="Gene3D" id="3.20.20.80">
    <property type="entry name" value="Glycosidases"/>
    <property type="match status" value="1"/>
</dbReference>
<dbReference type="Proteomes" id="UP000321400">
    <property type="component" value="Unassembled WGS sequence"/>
</dbReference>
<feature type="domain" description="Glycoside hydrolase family 20 catalytic" evidence="3">
    <location>
        <begin position="93"/>
        <end position="282"/>
    </location>
</feature>
<reference evidence="5 6" key="1">
    <citation type="submission" date="2019-07" db="EMBL/GenBank/DDBJ databases">
        <title>Whole genome shotgun sequence of Halolactibacillus alkaliphilus NBRC 103919.</title>
        <authorList>
            <person name="Hosoyama A."/>
            <person name="Uohara A."/>
            <person name="Ohji S."/>
            <person name="Ichikawa N."/>
        </authorList>
    </citation>
    <scope>NUCLEOTIDE SEQUENCE [LARGE SCALE GENOMIC DNA]</scope>
    <source>
        <strain evidence="5 6">NBRC 103919</strain>
    </source>
</reference>
<protein>
    <submittedName>
        <fullName evidence="5">N-acetyl-beta-D-glucosaminidase</fullName>
    </submittedName>
</protein>
<evidence type="ECO:0000256" key="1">
    <source>
        <dbReference type="ARBA" id="ARBA00006285"/>
    </source>
</evidence>
<feature type="domain" description="Glycoside Hydrolase 20C C-terminal" evidence="4">
    <location>
        <begin position="424"/>
        <end position="611"/>
    </location>
</feature>
<dbReference type="Pfam" id="PF00728">
    <property type="entry name" value="Glyco_hydro_20"/>
    <property type="match status" value="1"/>
</dbReference>
<dbReference type="InterPro" id="IPR038901">
    <property type="entry name" value="HEXDC-like"/>
</dbReference>
<evidence type="ECO:0000259" key="3">
    <source>
        <dbReference type="Pfam" id="PF00728"/>
    </source>
</evidence>
<keyword evidence="6" id="KW-1185">Reference proteome</keyword>
<keyword evidence="2" id="KW-0378">Hydrolase</keyword>
<proteinExistence type="inferred from homology"/>
<dbReference type="EMBL" id="BJYE01000008">
    <property type="protein sequence ID" value="GEN56471.1"/>
    <property type="molecule type" value="Genomic_DNA"/>
</dbReference>
<dbReference type="Pfam" id="PF18088">
    <property type="entry name" value="Glyco_H_20C_C"/>
    <property type="match status" value="1"/>
</dbReference>
<comment type="similarity">
    <text evidence="1">Belongs to the glycosyl hydrolase 20 family.</text>
</comment>
<name>A0A511X0M4_9BACI</name>
<dbReference type="InterPro" id="IPR017853">
    <property type="entry name" value="GH"/>
</dbReference>
<dbReference type="InterPro" id="IPR015883">
    <property type="entry name" value="Glyco_hydro_20_cat"/>
</dbReference>
<dbReference type="AlphaFoldDB" id="A0A511X0M4"/>
<dbReference type="PANTHER" id="PTHR21040">
    <property type="entry name" value="BCDNA.GH04120"/>
    <property type="match status" value="1"/>
</dbReference>
<organism evidence="5 6">
    <name type="scientific">Halolactibacillus alkaliphilus</name>
    <dbReference type="NCBI Taxonomy" id="442899"/>
    <lineage>
        <taxon>Bacteria</taxon>
        <taxon>Bacillati</taxon>
        <taxon>Bacillota</taxon>
        <taxon>Bacilli</taxon>
        <taxon>Bacillales</taxon>
        <taxon>Bacillaceae</taxon>
        <taxon>Halolactibacillus</taxon>
    </lineage>
</organism>
<comment type="caution">
    <text evidence="5">The sequence shown here is derived from an EMBL/GenBank/DDBJ whole genome shotgun (WGS) entry which is preliminary data.</text>
</comment>
<evidence type="ECO:0000313" key="5">
    <source>
        <dbReference type="EMBL" id="GEN56471.1"/>
    </source>
</evidence>
<dbReference type="Gene3D" id="1.20.120.670">
    <property type="entry name" value="N-acetyl-b-d-glucoasminidase"/>
    <property type="match status" value="1"/>
</dbReference>
<evidence type="ECO:0000313" key="6">
    <source>
        <dbReference type="Proteomes" id="UP000321400"/>
    </source>
</evidence>
<dbReference type="GO" id="GO:0005975">
    <property type="term" value="P:carbohydrate metabolic process"/>
    <property type="evidence" value="ECO:0007669"/>
    <property type="project" value="InterPro"/>
</dbReference>
<dbReference type="GO" id="GO:0004563">
    <property type="term" value="F:beta-N-acetylhexosaminidase activity"/>
    <property type="evidence" value="ECO:0007669"/>
    <property type="project" value="UniProtKB-ARBA"/>
</dbReference>
<sequence>MKIALSMDDLYVLESLKVLEADLNVTFDESGIPLRITKSNDQETTIRYENSQGYIEYGETYHIFRAVGLFVQHLNEKKPHFVLKESPLFDTIGPMFDLSRNVVMRIDEFKRMLRKLALMGFNSAMLYMEDTFEIKAYPYFGYLRGRYTEQELKELDDYANQFGIELIPCIQTLAHLDEFLKWEEAAYLKDTRGVLLTDKDTTYDFLEKLITAATKPFRSQRVHIGMDEAEDLGRGHYLNQHGYVSRLEIMTKHLDKVTAITEALDLDVMMWSDMFIKLASESGDNQYDVSLEISEDFKENIPEGVDLVYWDYYHVEKDHYKALIQKHKQLGKTPVVAGGIWMWNTFATKYDFSLKASEALLNASKEEGVKEVFVTLWGDDGFENNFYSAMLGLQLFAEHHYNAVVDQEDWYKRTEFCTGIAAEKYLLLQELDLVPGVEKGGVDQTNPSKFLLWQDVLLGVFDKQLEGLDLSGHYKQLEEKIKNYRSPVETLDFIWDVPEKVCAVLARKALLGVRLKKAYDEKDVVELERIANLDIPELMEKVKILKASHKKQWYTLNKPFGWEVMDIRYGGVLARLETANERVNDYLSGTLPLIDELEQERLPFNAHIEEQTGIGWSTYYYRMASPNVFFHVLQIY</sequence>
<dbReference type="OrthoDB" id="383771at2"/>